<dbReference type="Proteomes" id="UP000316030">
    <property type="component" value="Unassembled WGS sequence"/>
</dbReference>
<evidence type="ECO:0000313" key="3">
    <source>
        <dbReference type="Proteomes" id="UP000316030"/>
    </source>
</evidence>
<dbReference type="AlphaFoldDB" id="A0A521FBX1"/>
<accession>A0A521FBX1</accession>
<proteinExistence type="predicted"/>
<reference evidence="2 3" key="1">
    <citation type="submission" date="2017-05" db="EMBL/GenBank/DDBJ databases">
        <authorList>
            <person name="Varghese N."/>
            <person name="Submissions S."/>
        </authorList>
    </citation>
    <scope>NUCLEOTIDE SEQUENCE [LARGE SCALE GENOMIC DNA]</scope>
    <source>
        <strain evidence="2 3">DSM 29506</strain>
    </source>
</reference>
<keyword evidence="3" id="KW-1185">Reference proteome</keyword>
<protein>
    <recommendedName>
        <fullName evidence="4">SAM-dependent methyltransferase</fullName>
    </recommendedName>
</protein>
<evidence type="ECO:0000313" key="2">
    <source>
        <dbReference type="EMBL" id="SMO93653.1"/>
    </source>
</evidence>
<dbReference type="SUPFAM" id="SSF53335">
    <property type="entry name" value="S-adenosyl-L-methionine-dependent methyltransferases"/>
    <property type="match status" value="1"/>
</dbReference>
<name>A0A521FBX1_9RHOB</name>
<dbReference type="EMBL" id="FXTO01000026">
    <property type="protein sequence ID" value="SMO93653.1"/>
    <property type="molecule type" value="Genomic_DNA"/>
</dbReference>
<evidence type="ECO:0000256" key="1">
    <source>
        <dbReference type="SAM" id="MobiDB-lite"/>
    </source>
</evidence>
<evidence type="ECO:0008006" key="4">
    <source>
        <dbReference type="Google" id="ProtNLM"/>
    </source>
</evidence>
<dbReference type="InterPro" id="IPR029063">
    <property type="entry name" value="SAM-dependent_MTases_sf"/>
</dbReference>
<gene>
    <name evidence="2" type="ORF">SAMN06265173_12643</name>
</gene>
<sequence length="228" mass="25144">MSADEPCCMSAAHGQDCGCSKAAPSASGLFRSTGKTAKNPKAREKDDFYPTPPEPTRALLAVEGQRLRQLGAVWEPACGDGAMAREIEAFGLPVIASDMVDRGWPGATIRSFYDYDTAQAKAMVTNPPYKEINARDGQGRWLSHALNIGCDYLAMLLNWDWPAAAGLAPLLARHPISRVYVCRWKIDFTGDGAPPQRNAWFIWDRALSEQETVLRFLDRKDGRQGELL</sequence>
<feature type="region of interest" description="Disordered" evidence="1">
    <location>
        <begin position="25"/>
        <end position="53"/>
    </location>
</feature>
<organism evidence="2 3">
    <name type="scientific">Thalassovita litoralis</name>
    <dbReference type="NCBI Taxonomy" id="1010611"/>
    <lineage>
        <taxon>Bacteria</taxon>
        <taxon>Pseudomonadati</taxon>
        <taxon>Pseudomonadota</taxon>
        <taxon>Alphaproteobacteria</taxon>
        <taxon>Rhodobacterales</taxon>
        <taxon>Roseobacteraceae</taxon>
        <taxon>Thalassovita</taxon>
    </lineage>
</organism>